<dbReference type="Gene3D" id="3.30.70.240">
    <property type="match status" value="1"/>
</dbReference>
<dbReference type="GO" id="GO:0045727">
    <property type="term" value="P:positive regulation of translation"/>
    <property type="evidence" value="ECO:0007669"/>
    <property type="project" value="TreeGrafter"/>
</dbReference>
<feature type="domain" description="GTP-binding protein LepA C-terminal" evidence="7">
    <location>
        <begin position="356"/>
        <end position="466"/>
    </location>
</feature>
<dbReference type="OMA" id="HADVFHQ"/>
<keyword evidence="4" id="KW-0342">GTP-binding</keyword>
<dbReference type="InterPro" id="IPR009000">
    <property type="entry name" value="Transl_B-barrel_sf"/>
</dbReference>
<evidence type="ECO:0000259" key="7">
    <source>
        <dbReference type="Pfam" id="PF06421"/>
    </source>
</evidence>
<keyword evidence="3" id="KW-0378">Hydrolase</keyword>
<dbReference type="FunFam" id="2.40.30.10:FF:000015">
    <property type="entry name" value="Translation factor GUF1, mitochondrial"/>
    <property type="match status" value="1"/>
</dbReference>
<protein>
    <submittedName>
        <fullName evidence="8">GTPase</fullName>
    </submittedName>
</protein>
<keyword evidence="9" id="KW-1185">Reference proteome</keyword>
<accession>X6NVK6</accession>
<dbReference type="OrthoDB" id="1074at2759"/>
<evidence type="ECO:0000256" key="3">
    <source>
        <dbReference type="ARBA" id="ARBA00022801"/>
    </source>
</evidence>
<evidence type="ECO:0000259" key="6">
    <source>
        <dbReference type="Pfam" id="PF03144"/>
    </source>
</evidence>
<feature type="domain" description="Elongation factor EFG" evidence="5">
    <location>
        <begin position="268"/>
        <end position="351"/>
    </location>
</feature>
<dbReference type="InterPro" id="IPR013842">
    <property type="entry name" value="LepA_CTD"/>
</dbReference>
<dbReference type="AlphaFoldDB" id="X6NVK6"/>
<proteinExistence type="inferred from homology"/>
<dbReference type="Gene3D" id="2.40.30.10">
    <property type="entry name" value="Translation factors"/>
    <property type="match status" value="1"/>
</dbReference>
<organism evidence="8 9">
    <name type="scientific">Reticulomyxa filosa</name>
    <dbReference type="NCBI Taxonomy" id="46433"/>
    <lineage>
        <taxon>Eukaryota</taxon>
        <taxon>Sar</taxon>
        <taxon>Rhizaria</taxon>
        <taxon>Retaria</taxon>
        <taxon>Foraminifera</taxon>
        <taxon>Monothalamids</taxon>
        <taxon>Reticulomyxidae</taxon>
        <taxon>Reticulomyxa</taxon>
    </lineage>
</organism>
<dbReference type="GO" id="GO:0005739">
    <property type="term" value="C:mitochondrion"/>
    <property type="evidence" value="ECO:0007669"/>
    <property type="project" value="TreeGrafter"/>
</dbReference>
<dbReference type="Proteomes" id="UP000023152">
    <property type="component" value="Unassembled WGS sequence"/>
</dbReference>
<comment type="caution">
    <text evidence="8">The sequence shown here is derived from an EMBL/GenBank/DDBJ whole genome shotgun (WGS) entry which is preliminary data.</text>
</comment>
<dbReference type="GO" id="GO:0097177">
    <property type="term" value="F:mitochondrial ribosome binding"/>
    <property type="evidence" value="ECO:0007669"/>
    <property type="project" value="TreeGrafter"/>
</dbReference>
<evidence type="ECO:0000256" key="1">
    <source>
        <dbReference type="ARBA" id="ARBA00005454"/>
    </source>
</evidence>
<dbReference type="PANTHER" id="PTHR43512:SF7">
    <property type="entry name" value="TRANSLATION FACTOR GUF1, MITOCHONDRIAL"/>
    <property type="match status" value="1"/>
</dbReference>
<dbReference type="InterPro" id="IPR004161">
    <property type="entry name" value="EFTu-like_2"/>
</dbReference>
<dbReference type="Gene3D" id="3.30.70.2570">
    <property type="entry name" value="Elongation factor 4, C-terminal domain"/>
    <property type="match status" value="1"/>
</dbReference>
<feature type="domain" description="Translation elongation factor EFTu-like" evidence="6">
    <location>
        <begin position="47"/>
        <end position="116"/>
    </location>
</feature>
<dbReference type="Pfam" id="PF03144">
    <property type="entry name" value="GTP_EFTU_D2"/>
    <property type="match status" value="1"/>
</dbReference>
<dbReference type="Gene3D" id="3.30.70.870">
    <property type="entry name" value="Elongation Factor G (Translational Gtpase), domain 3"/>
    <property type="match status" value="1"/>
</dbReference>
<keyword evidence="2" id="KW-0547">Nucleotide-binding</keyword>
<gene>
    <name evidence="8" type="ORF">RFI_07805</name>
</gene>
<evidence type="ECO:0000313" key="8">
    <source>
        <dbReference type="EMBL" id="ETO29317.1"/>
    </source>
</evidence>
<feature type="non-terminal residue" evidence="8">
    <location>
        <position position="1"/>
    </location>
</feature>
<dbReference type="Pfam" id="PF00679">
    <property type="entry name" value="EFG_C"/>
    <property type="match status" value="1"/>
</dbReference>
<evidence type="ECO:0000256" key="2">
    <source>
        <dbReference type="ARBA" id="ARBA00022741"/>
    </source>
</evidence>
<dbReference type="PANTHER" id="PTHR43512">
    <property type="entry name" value="TRANSLATION FACTOR GUF1-RELATED"/>
    <property type="match status" value="1"/>
</dbReference>
<dbReference type="InterPro" id="IPR006297">
    <property type="entry name" value="EF-4"/>
</dbReference>
<sequence length="468" mass="52994">GGKKKKKGKGISELFNAIIDRIPPPKGNIEASPRVLLYDSFWDAHRGVVCLVFVKDGCLRVGDTVGLYHSNREFVVQECGVIMPHLQPMDMLRQGQVGYMMANVRDPAQIIIGDTIYLVKNRKLMGSKFSLETTQFQEVKSKTEEVTPFTTLHRNKCMVFACLYPVVSEEYNKLRAKIKTLMLEDASVKMEEISNETLGAGFRCGFLGVLHMEVFRQRLEDESGVQVIVAAPTITYKAIRKHDQQEFIIESPEEYPENPGVMQLFLQPMVRVTVMFPAKFLDDMLRLLTHTGGVEEELNYVGQNLDTIVCKYKFPLNKIVTDFYSSVHSITHGLGSFDYEECGWEPIDLVQVRILINKKSIGPLSVLCEREKAMHIGRTLCEKLADVISRELFEVNIQAVLGGKIIAKRRLQAHRKNVLEKAGKIIGQGDMTRKRKLLDAQKEGKKRMKEIGNVKVPQSAFMAVLKIN</sequence>
<reference evidence="8 9" key="1">
    <citation type="journal article" date="2013" name="Curr. Biol.">
        <title>The Genome of the Foraminiferan Reticulomyxa filosa.</title>
        <authorList>
            <person name="Glockner G."/>
            <person name="Hulsmann N."/>
            <person name="Schleicher M."/>
            <person name="Noegel A.A."/>
            <person name="Eichinger L."/>
            <person name="Gallinger C."/>
            <person name="Pawlowski J."/>
            <person name="Sierra R."/>
            <person name="Euteneuer U."/>
            <person name="Pillet L."/>
            <person name="Moustafa A."/>
            <person name="Platzer M."/>
            <person name="Groth M."/>
            <person name="Szafranski K."/>
            <person name="Schliwa M."/>
        </authorList>
    </citation>
    <scope>NUCLEOTIDE SEQUENCE [LARGE SCALE GENOMIC DNA]</scope>
</reference>
<dbReference type="InterPro" id="IPR000640">
    <property type="entry name" value="EFG_V-like"/>
</dbReference>
<dbReference type="SUPFAM" id="SSF50447">
    <property type="entry name" value="Translation proteins"/>
    <property type="match status" value="1"/>
</dbReference>
<dbReference type="InterPro" id="IPR038363">
    <property type="entry name" value="LepA_C_sf"/>
</dbReference>
<comment type="similarity">
    <text evidence="1">Belongs to the TRAFAC class translation factor GTPase superfamily. Classic translation factor GTPase family. LepA subfamily.</text>
</comment>
<dbReference type="GO" id="GO:0005525">
    <property type="term" value="F:GTP binding"/>
    <property type="evidence" value="ECO:0007669"/>
    <property type="project" value="UniProtKB-KW"/>
</dbReference>
<dbReference type="SUPFAM" id="SSF54980">
    <property type="entry name" value="EF-G C-terminal domain-like"/>
    <property type="match status" value="2"/>
</dbReference>
<dbReference type="EMBL" id="ASPP01006120">
    <property type="protein sequence ID" value="ETO29317.1"/>
    <property type="molecule type" value="Genomic_DNA"/>
</dbReference>
<dbReference type="Pfam" id="PF06421">
    <property type="entry name" value="LepA_C"/>
    <property type="match status" value="1"/>
</dbReference>
<evidence type="ECO:0000259" key="5">
    <source>
        <dbReference type="Pfam" id="PF00679"/>
    </source>
</evidence>
<name>X6NVK6_RETFI</name>
<evidence type="ECO:0000313" key="9">
    <source>
        <dbReference type="Proteomes" id="UP000023152"/>
    </source>
</evidence>
<dbReference type="InterPro" id="IPR035647">
    <property type="entry name" value="EFG_III/V"/>
</dbReference>
<evidence type="ECO:0000256" key="4">
    <source>
        <dbReference type="ARBA" id="ARBA00023134"/>
    </source>
</evidence>
<dbReference type="FunFam" id="3.30.70.2570:FF:000001">
    <property type="entry name" value="Translation factor GUF1, mitochondrial"/>
    <property type="match status" value="1"/>
</dbReference>
<dbReference type="GO" id="GO:0016787">
    <property type="term" value="F:hydrolase activity"/>
    <property type="evidence" value="ECO:0007669"/>
    <property type="project" value="UniProtKB-KW"/>
</dbReference>